<organism evidence="2 3">
    <name type="scientific">Pleurodeles waltl</name>
    <name type="common">Iberian ribbed newt</name>
    <dbReference type="NCBI Taxonomy" id="8319"/>
    <lineage>
        <taxon>Eukaryota</taxon>
        <taxon>Metazoa</taxon>
        <taxon>Chordata</taxon>
        <taxon>Craniata</taxon>
        <taxon>Vertebrata</taxon>
        <taxon>Euteleostomi</taxon>
        <taxon>Amphibia</taxon>
        <taxon>Batrachia</taxon>
        <taxon>Caudata</taxon>
        <taxon>Salamandroidea</taxon>
        <taxon>Salamandridae</taxon>
        <taxon>Pleurodelinae</taxon>
        <taxon>Pleurodeles</taxon>
    </lineage>
</organism>
<evidence type="ECO:0000313" key="3">
    <source>
        <dbReference type="Proteomes" id="UP001066276"/>
    </source>
</evidence>
<evidence type="ECO:0000313" key="2">
    <source>
        <dbReference type="EMBL" id="KAJ1136660.1"/>
    </source>
</evidence>
<keyword evidence="3" id="KW-1185">Reference proteome</keyword>
<sequence length="109" mass="12080">MDSSCGDMVRPKTYKPPPPQKTIMAMLIASPVPVGPIRQLENTLEMHTGMFDRVLQAIQDSKTVMEAQHRAIHIDTGLLRADHAKLTERVDDAESSLTSKQPSQATLKE</sequence>
<reference evidence="2" key="1">
    <citation type="journal article" date="2022" name="bioRxiv">
        <title>Sequencing and chromosome-scale assembly of the giantPleurodeles waltlgenome.</title>
        <authorList>
            <person name="Brown T."/>
            <person name="Elewa A."/>
            <person name="Iarovenko S."/>
            <person name="Subramanian E."/>
            <person name="Araus A.J."/>
            <person name="Petzold A."/>
            <person name="Susuki M."/>
            <person name="Suzuki K.-i.T."/>
            <person name="Hayashi T."/>
            <person name="Toyoda A."/>
            <person name="Oliveira C."/>
            <person name="Osipova E."/>
            <person name="Leigh N.D."/>
            <person name="Simon A."/>
            <person name="Yun M.H."/>
        </authorList>
    </citation>
    <scope>NUCLEOTIDE SEQUENCE</scope>
    <source>
        <strain evidence="2">20211129_DDA</strain>
        <tissue evidence="2">Liver</tissue>
    </source>
</reference>
<name>A0AAV7QBX8_PLEWA</name>
<dbReference type="EMBL" id="JANPWB010000010">
    <property type="protein sequence ID" value="KAJ1136660.1"/>
    <property type="molecule type" value="Genomic_DNA"/>
</dbReference>
<dbReference type="Proteomes" id="UP001066276">
    <property type="component" value="Chromosome 6"/>
</dbReference>
<evidence type="ECO:0000256" key="1">
    <source>
        <dbReference type="SAM" id="MobiDB-lite"/>
    </source>
</evidence>
<feature type="region of interest" description="Disordered" evidence="1">
    <location>
        <begin position="90"/>
        <end position="109"/>
    </location>
</feature>
<gene>
    <name evidence="2" type="ORF">NDU88_003075</name>
</gene>
<dbReference type="AlphaFoldDB" id="A0AAV7QBX8"/>
<comment type="caution">
    <text evidence="2">The sequence shown here is derived from an EMBL/GenBank/DDBJ whole genome shotgun (WGS) entry which is preliminary data.</text>
</comment>
<feature type="compositionally biased region" description="Polar residues" evidence="1">
    <location>
        <begin position="95"/>
        <end position="109"/>
    </location>
</feature>
<proteinExistence type="predicted"/>
<protein>
    <submittedName>
        <fullName evidence="2">Uncharacterized protein</fullName>
    </submittedName>
</protein>
<accession>A0AAV7QBX8</accession>